<feature type="signal peptide" evidence="1">
    <location>
        <begin position="1"/>
        <end position="29"/>
    </location>
</feature>
<dbReference type="Pfam" id="PF16868">
    <property type="entry name" value="NMT1_3"/>
    <property type="match status" value="1"/>
</dbReference>
<protein>
    <submittedName>
        <fullName evidence="2">C4-dicarboxylate ABC transporter substrate-binding protein</fullName>
    </submittedName>
</protein>
<name>A0AAU9EG70_9BACT</name>
<organism evidence="2 3">
    <name type="scientific">Desulfoferula mesophila</name>
    <dbReference type="NCBI Taxonomy" id="3058419"/>
    <lineage>
        <taxon>Bacteria</taxon>
        <taxon>Pseudomonadati</taxon>
        <taxon>Thermodesulfobacteriota</taxon>
        <taxon>Desulfarculia</taxon>
        <taxon>Desulfarculales</taxon>
        <taxon>Desulfarculaceae</taxon>
        <taxon>Desulfoferula</taxon>
    </lineage>
</organism>
<proteinExistence type="predicted"/>
<dbReference type="EMBL" id="AP028679">
    <property type="protein sequence ID" value="BEQ16103.1"/>
    <property type="molecule type" value="Genomic_DNA"/>
</dbReference>
<feature type="chain" id="PRO_5043358750" evidence="1">
    <location>
        <begin position="30"/>
        <end position="325"/>
    </location>
</feature>
<evidence type="ECO:0000313" key="3">
    <source>
        <dbReference type="Proteomes" id="UP001366166"/>
    </source>
</evidence>
<sequence length="325" mass="34747">MQAKRTMKTVLALGLALALALSLAGGALAADERLSIGTASTGGSWYPLGGGVANMINKYIKGYYASAHPSGASIENIRAVMKGQDALALSMPDAALYAYEGKGAFEGKPQKKLRGLFSTYPVDIQFYVLADSPIKTIADMKGKNLKVAVGAPGSGTEKMAQYVLKVYGITYDDIDEQFLSATETTAAMKDGNIDVGIVTLGTPAPTLMDLATQRDIRFLDIDPAVAQKINKAFPAYFPRTIPAGTYKNMTKPHHTLAWMGLFVVSADMPDKLAYDICKAVFDHKAELDKIHKKFTLINVGTATSGMSVPLHPGAIKFFKEAGVLK</sequence>
<reference evidence="3" key="1">
    <citation type="journal article" date="2023" name="Arch. Microbiol.">
        <title>Desulfoferula mesophilus gen. nov. sp. nov., a mesophilic sulfate-reducing bacterium isolated from a brackish lake sediment.</title>
        <authorList>
            <person name="Watanabe T."/>
            <person name="Yabe T."/>
            <person name="Tsuji J.M."/>
            <person name="Fukui M."/>
        </authorList>
    </citation>
    <scope>NUCLEOTIDE SEQUENCE [LARGE SCALE GENOMIC DNA]</scope>
    <source>
        <strain evidence="3">12FAK</strain>
    </source>
</reference>
<dbReference type="CDD" id="cd13567">
    <property type="entry name" value="PBP2_TtGluBP"/>
    <property type="match status" value="1"/>
</dbReference>
<dbReference type="InterPro" id="IPR011852">
    <property type="entry name" value="TRAP_TAXI"/>
</dbReference>
<dbReference type="KEGG" id="dmp:FAK_31690"/>
<dbReference type="Proteomes" id="UP001366166">
    <property type="component" value="Chromosome"/>
</dbReference>
<accession>A0AAU9EG70</accession>
<keyword evidence="1" id="KW-0732">Signal</keyword>
<dbReference type="PANTHER" id="PTHR42941:SF1">
    <property type="entry name" value="SLL1037 PROTEIN"/>
    <property type="match status" value="1"/>
</dbReference>
<dbReference type="AlphaFoldDB" id="A0AAU9EG70"/>
<dbReference type="NCBIfam" id="TIGR02122">
    <property type="entry name" value="TRAP_TAXI"/>
    <property type="match status" value="1"/>
</dbReference>
<dbReference type="PANTHER" id="PTHR42941">
    <property type="entry name" value="SLL1037 PROTEIN"/>
    <property type="match status" value="1"/>
</dbReference>
<gene>
    <name evidence="2" type="ORF">FAK_31690</name>
</gene>
<dbReference type="SUPFAM" id="SSF53850">
    <property type="entry name" value="Periplasmic binding protein-like II"/>
    <property type="match status" value="1"/>
</dbReference>
<dbReference type="Gene3D" id="3.40.190.10">
    <property type="entry name" value="Periplasmic binding protein-like II"/>
    <property type="match status" value="2"/>
</dbReference>
<evidence type="ECO:0000256" key="1">
    <source>
        <dbReference type="SAM" id="SignalP"/>
    </source>
</evidence>
<keyword evidence="3" id="KW-1185">Reference proteome</keyword>
<dbReference type="RefSeq" id="WP_338601458.1">
    <property type="nucleotide sequence ID" value="NZ_AP028679.1"/>
</dbReference>
<evidence type="ECO:0000313" key="2">
    <source>
        <dbReference type="EMBL" id="BEQ16103.1"/>
    </source>
</evidence>